<dbReference type="RefSeq" id="WP_132922603.1">
    <property type="nucleotide sequence ID" value="NZ_SJOI01000001.1"/>
</dbReference>
<evidence type="ECO:0000313" key="8">
    <source>
        <dbReference type="Proteomes" id="UP000294555"/>
    </source>
</evidence>
<keyword evidence="2 6" id="KW-0227">DNA damage</keyword>
<dbReference type="NCBIfam" id="TIGR00623">
    <property type="entry name" value="SOS_SulA_coli"/>
    <property type="match status" value="1"/>
</dbReference>
<dbReference type="EMBL" id="SJOI01000001">
    <property type="protein sequence ID" value="TCL03761.1"/>
    <property type="molecule type" value="Genomic_DNA"/>
</dbReference>
<keyword evidence="8" id="KW-1185">Reference proteome</keyword>
<protein>
    <recommendedName>
        <fullName evidence="6">Cell division inhibitor SulA</fullName>
    </recommendedName>
</protein>
<organism evidence="7 8">
    <name type="scientific">Sodalis ligni</name>
    <dbReference type="NCBI Taxonomy" id="2697027"/>
    <lineage>
        <taxon>Bacteria</taxon>
        <taxon>Pseudomonadati</taxon>
        <taxon>Pseudomonadota</taxon>
        <taxon>Gammaproteobacteria</taxon>
        <taxon>Enterobacterales</taxon>
        <taxon>Bruguierivoracaceae</taxon>
        <taxon>Sodalis</taxon>
    </lineage>
</organism>
<evidence type="ECO:0000256" key="4">
    <source>
        <dbReference type="ARBA" id="ARBA00023236"/>
    </source>
</evidence>
<comment type="subunit">
    <text evidence="6">Interacts with FtsZ.</text>
</comment>
<feature type="region of interest" description="Lon protease binding" evidence="6">
    <location>
        <begin position="161"/>
        <end position="168"/>
    </location>
</feature>
<sequence length="168" mass="19170">MHTQLQAARHFGQTIQEENVSEDSSLSMAKGIISEVVYFEDQPMVGHILLPLLRQLGTQSRWLLWLTSSRKLSRPWLMQSGLPLEKMVQLRQPTAFDTVAAMEKALLTGNYSVILGWFPEELTDNEKRRLRDAAQQGGSYGFIMYPQNETNRSSGQFSGLKIHSSRYH</sequence>
<dbReference type="InterPro" id="IPR027417">
    <property type="entry name" value="P-loop_NTPase"/>
</dbReference>
<keyword evidence="4 6" id="KW-0742">SOS response</keyword>
<dbReference type="GO" id="GO:0009432">
    <property type="term" value="P:SOS response"/>
    <property type="evidence" value="ECO:0007669"/>
    <property type="project" value="UniProtKB-UniRule"/>
</dbReference>
<dbReference type="PANTHER" id="PTHR35369:SF4">
    <property type="entry name" value="CELL DIVISION INHIBITOR SULA"/>
    <property type="match status" value="1"/>
</dbReference>
<name>A0A4R1NDN4_9GAMM</name>
<dbReference type="GO" id="GO:0051782">
    <property type="term" value="P:negative regulation of cell division"/>
    <property type="evidence" value="ECO:0007669"/>
    <property type="project" value="UniProtKB-UniRule"/>
</dbReference>
<comment type="induction">
    <text evidence="6">By DNA damage, as part of the SOS response.</text>
</comment>
<dbReference type="PIRSF" id="PIRSF003093">
    <property type="entry name" value="SulA"/>
    <property type="match status" value="1"/>
</dbReference>
<keyword evidence="5 6" id="KW-0131">Cell cycle</keyword>
<dbReference type="Gene3D" id="3.40.50.300">
    <property type="entry name" value="P-loop containing nucleotide triphosphate hydrolases"/>
    <property type="match status" value="1"/>
</dbReference>
<feature type="region of interest" description="FtsZ binding" evidence="6">
    <location>
        <begin position="105"/>
        <end position="111"/>
    </location>
</feature>
<proteinExistence type="evidence at transcript level"/>
<dbReference type="SUPFAM" id="SSF52540">
    <property type="entry name" value="P-loop containing nucleoside triphosphate hydrolases"/>
    <property type="match status" value="1"/>
</dbReference>
<dbReference type="Pfam" id="PF03846">
    <property type="entry name" value="SulA"/>
    <property type="match status" value="1"/>
</dbReference>
<dbReference type="HAMAP" id="MF_01179">
    <property type="entry name" value="SulA"/>
    <property type="match status" value="1"/>
</dbReference>
<feature type="site" description="Essential for degradation by Lon protease" evidence="6">
    <location>
        <position position="168"/>
    </location>
</feature>
<dbReference type="GO" id="GO:0000917">
    <property type="term" value="P:division septum assembly"/>
    <property type="evidence" value="ECO:0007669"/>
    <property type="project" value="UniProtKB-KW"/>
</dbReference>
<dbReference type="PANTHER" id="PTHR35369">
    <property type="entry name" value="BLR3025 PROTEIN-RELATED"/>
    <property type="match status" value="1"/>
</dbReference>
<reference evidence="7 8" key="1">
    <citation type="submission" date="2019-02" db="EMBL/GenBank/DDBJ databases">
        <title>Investigation of anaerobic lignin degradation for improved lignocellulosic biofuels.</title>
        <authorList>
            <person name="Deangelis K."/>
        </authorList>
    </citation>
    <scope>NUCLEOTIDE SEQUENCE [LARGE SCALE GENOMIC DNA]</scope>
    <source>
        <strain evidence="7 8">159R</strain>
    </source>
</reference>
<evidence type="ECO:0000256" key="1">
    <source>
        <dbReference type="ARBA" id="ARBA00022618"/>
    </source>
</evidence>
<comment type="similarity">
    <text evidence="6">Belongs to the SulA family.</text>
</comment>
<evidence type="ECO:0000313" key="7">
    <source>
        <dbReference type="EMBL" id="TCL03761.1"/>
    </source>
</evidence>
<dbReference type="InterPro" id="IPR047696">
    <property type="entry name" value="SulA_enterobact"/>
</dbReference>
<dbReference type="OrthoDB" id="6464784at2"/>
<evidence type="ECO:0000256" key="3">
    <source>
        <dbReference type="ARBA" id="ARBA00023210"/>
    </source>
</evidence>
<keyword evidence="1 6" id="KW-0132">Cell division</keyword>
<dbReference type="InterPro" id="IPR004596">
    <property type="entry name" value="Cell_div_suppressor_SulA"/>
</dbReference>
<dbReference type="Proteomes" id="UP000294555">
    <property type="component" value="Unassembled WGS sequence"/>
</dbReference>
<dbReference type="AlphaFoldDB" id="A0A4R1NDN4"/>
<dbReference type="InterPro" id="IPR050356">
    <property type="entry name" value="SulA_CellDiv_inhibitor"/>
</dbReference>
<gene>
    <name evidence="6" type="primary">sulA</name>
    <name evidence="7" type="ORF">EZJ58_1846</name>
</gene>
<comment type="caution">
    <text evidence="7">The sequence shown here is derived from an EMBL/GenBank/DDBJ whole genome shotgun (WGS) entry which is preliminary data.</text>
</comment>
<dbReference type="GO" id="GO:0006281">
    <property type="term" value="P:DNA repair"/>
    <property type="evidence" value="ECO:0007669"/>
    <property type="project" value="TreeGrafter"/>
</dbReference>
<comment type="function">
    <text evidence="6">Component of the SOS system and an inhibitor of cell division. Accumulation of SulA causes rapid cessation of cell division and the appearance of long, non-septate filaments. In the presence of GTP, binds a polymerization-competent form of FtsZ in a 1:1 ratio, thus inhibiting FtsZ polymerization and therefore preventing it from participating in the assembly of the Z ring. This mechanism prevents the premature segregation of damaged DNA to daughter cells during cell division.</text>
</comment>
<evidence type="ECO:0000256" key="5">
    <source>
        <dbReference type="ARBA" id="ARBA00023306"/>
    </source>
</evidence>
<comment type="PTM">
    <text evidence="6">Is rapidly cleaved and degraded by the Lon protease once DNA damage is repaired.</text>
</comment>
<evidence type="ECO:0000256" key="2">
    <source>
        <dbReference type="ARBA" id="ARBA00022763"/>
    </source>
</evidence>
<evidence type="ECO:0000256" key="6">
    <source>
        <dbReference type="HAMAP-Rule" id="MF_01179"/>
    </source>
</evidence>
<dbReference type="NCBIfam" id="NF007892">
    <property type="entry name" value="PRK10595.1"/>
    <property type="match status" value="1"/>
</dbReference>
<accession>A0A4R1NDN4</accession>
<keyword evidence="3 6" id="KW-0717">Septation</keyword>